<comment type="pathway">
    <text evidence="1">Cell wall biogenesis; cell wall polysaccharide biosynthesis.</text>
</comment>
<gene>
    <name evidence="7" type="ORF">Ari01nite_52140</name>
</gene>
<dbReference type="Gene3D" id="3.90.550.10">
    <property type="entry name" value="Spore Coat Polysaccharide Biosynthesis Protein SpsA, Chain A"/>
    <property type="match status" value="1"/>
</dbReference>
<evidence type="ECO:0000256" key="1">
    <source>
        <dbReference type="ARBA" id="ARBA00004776"/>
    </source>
</evidence>
<evidence type="ECO:0000256" key="5">
    <source>
        <dbReference type="SAM" id="MobiDB-lite"/>
    </source>
</evidence>
<organism evidence="7 8">
    <name type="scientific">Paractinoplanes rishiriensis</name>
    <dbReference type="NCBI Taxonomy" id="1050105"/>
    <lineage>
        <taxon>Bacteria</taxon>
        <taxon>Bacillati</taxon>
        <taxon>Actinomycetota</taxon>
        <taxon>Actinomycetes</taxon>
        <taxon>Micromonosporales</taxon>
        <taxon>Micromonosporaceae</taxon>
        <taxon>Paractinoplanes</taxon>
    </lineage>
</organism>
<dbReference type="InterPro" id="IPR001173">
    <property type="entry name" value="Glyco_trans_2-like"/>
</dbReference>
<feature type="compositionally biased region" description="Pro residues" evidence="5">
    <location>
        <begin position="377"/>
        <end position="390"/>
    </location>
</feature>
<protein>
    <recommendedName>
        <fullName evidence="6">Glycosyltransferase 2-like domain-containing protein</fullName>
    </recommendedName>
</protein>
<dbReference type="EMBL" id="BOMV01000057">
    <property type="protein sequence ID" value="GIE97749.1"/>
    <property type="molecule type" value="Genomic_DNA"/>
</dbReference>
<feature type="region of interest" description="Disordered" evidence="5">
    <location>
        <begin position="272"/>
        <end position="291"/>
    </location>
</feature>
<sequence length="399" mass="42825">MIPVTSPDRMPVTIPVTVVVPTVGRASLTRLLDVLETAPGDEILVVDDRPERDRPLPIPPRFTVLPGTGRGPAAARNTGWRAARRDWVVFLDDDVLPEPGWRAALEADLAGLPDDVGGVQGDLHVPLPADRRPTDWERVTAGLTDGAWITADMAFRRLALAHCGGFDERLPRAFREDAELAHRVHRAGWRLHRGDRRTVHPVRAESPWVSLRNQRGNADDALLRRLYGRYWRLMLDIPAGRRHRHAAVTAAGLLALCAAAAGHRSAARAASRRSVTGAAGHRSAAEAAGHRSAAGAAGRRWAAGAAVWRSVAAVAGAAWLAGTAEFATARIAPGPRDPREVATMLVTSAAIPPLAVAHWLRGWRRWRGARSIPVPPVATRPGFSPAPPAPGADSTVAVR</sequence>
<name>A0A919MWR8_9ACTN</name>
<dbReference type="Pfam" id="PF00535">
    <property type="entry name" value="Glycos_transf_2"/>
    <property type="match status" value="1"/>
</dbReference>
<reference evidence="7" key="1">
    <citation type="submission" date="2021-01" db="EMBL/GenBank/DDBJ databases">
        <title>Whole genome shotgun sequence of Actinoplanes rishiriensis NBRC 108556.</title>
        <authorList>
            <person name="Komaki H."/>
            <person name="Tamura T."/>
        </authorList>
    </citation>
    <scope>NUCLEOTIDE SEQUENCE</scope>
    <source>
        <strain evidence="7">NBRC 108556</strain>
    </source>
</reference>
<evidence type="ECO:0000256" key="3">
    <source>
        <dbReference type="ARBA" id="ARBA00022676"/>
    </source>
</evidence>
<dbReference type="InterPro" id="IPR029044">
    <property type="entry name" value="Nucleotide-diphossugar_trans"/>
</dbReference>
<evidence type="ECO:0000259" key="6">
    <source>
        <dbReference type="Pfam" id="PF00535"/>
    </source>
</evidence>
<evidence type="ECO:0000256" key="4">
    <source>
        <dbReference type="ARBA" id="ARBA00022679"/>
    </source>
</evidence>
<dbReference type="RefSeq" id="WP_275410872.1">
    <property type="nucleotide sequence ID" value="NZ_BOMV01000057.1"/>
</dbReference>
<keyword evidence="3" id="KW-0328">Glycosyltransferase</keyword>
<comment type="caution">
    <text evidence="7">The sequence shown here is derived from an EMBL/GenBank/DDBJ whole genome shotgun (WGS) entry which is preliminary data.</text>
</comment>
<evidence type="ECO:0000256" key="2">
    <source>
        <dbReference type="ARBA" id="ARBA00006739"/>
    </source>
</evidence>
<evidence type="ECO:0000313" key="7">
    <source>
        <dbReference type="EMBL" id="GIE97749.1"/>
    </source>
</evidence>
<dbReference type="PANTHER" id="PTHR43179:SF12">
    <property type="entry name" value="GALACTOFURANOSYLTRANSFERASE GLFT2"/>
    <property type="match status" value="1"/>
</dbReference>
<proteinExistence type="inferred from homology"/>
<feature type="domain" description="Glycosyltransferase 2-like" evidence="6">
    <location>
        <begin position="17"/>
        <end position="103"/>
    </location>
</feature>
<comment type="similarity">
    <text evidence="2">Belongs to the glycosyltransferase 2 family.</text>
</comment>
<accession>A0A919MWR8</accession>
<dbReference type="Proteomes" id="UP000636960">
    <property type="component" value="Unassembled WGS sequence"/>
</dbReference>
<keyword evidence="4" id="KW-0808">Transferase</keyword>
<feature type="region of interest" description="Disordered" evidence="5">
    <location>
        <begin position="377"/>
        <end position="399"/>
    </location>
</feature>
<evidence type="ECO:0000313" key="8">
    <source>
        <dbReference type="Proteomes" id="UP000636960"/>
    </source>
</evidence>
<dbReference type="GO" id="GO:0016757">
    <property type="term" value="F:glycosyltransferase activity"/>
    <property type="evidence" value="ECO:0007669"/>
    <property type="project" value="UniProtKB-KW"/>
</dbReference>
<dbReference type="AlphaFoldDB" id="A0A919MWR8"/>
<dbReference type="SUPFAM" id="SSF53448">
    <property type="entry name" value="Nucleotide-diphospho-sugar transferases"/>
    <property type="match status" value="1"/>
</dbReference>
<keyword evidence="8" id="KW-1185">Reference proteome</keyword>
<dbReference type="PANTHER" id="PTHR43179">
    <property type="entry name" value="RHAMNOSYLTRANSFERASE WBBL"/>
    <property type="match status" value="1"/>
</dbReference>